<comment type="caution">
    <text evidence="2">The sequence shown here is derived from an EMBL/GenBank/DDBJ whole genome shotgun (WGS) entry which is preliminary data.</text>
</comment>
<organism evidence="2 3">
    <name type="scientific">Gigaspora rosea</name>
    <dbReference type="NCBI Taxonomy" id="44941"/>
    <lineage>
        <taxon>Eukaryota</taxon>
        <taxon>Fungi</taxon>
        <taxon>Fungi incertae sedis</taxon>
        <taxon>Mucoromycota</taxon>
        <taxon>Glomeromycotina</taxon>
        <taxon>Glomeromycetes</taxon>
        <taxon>Diversisporales</taxon>
        <taxon>Gigasporaceae</taxon>
        <taxon>Gigaspora</taxon>
    </lineage>
</organism>
<reference evidence="2 3" key="1">
    <citation type="submission" date="2018-06" db="EMBL/GenBank/DDBJ databases">
        <title>Comparative genomics reveals the genomic features of Rhizophagus irregularis, R. cerebriforme, R. diaphanum and Gigaspora rosea, and their symbiotic lifestyle signature.</title>
        <authorList>
            <person name="Morin E."/>
            <person name="San Clemente H."/>
            <person name="Chen E.C.H."/>
            <person name="De La Providencia I."/>
            <person name="Hainaut M."/>
            <person name="Kuo A."/>
            <person name="Kohler A."/>
            <person name="Murat C."/>
            <person name="Tang N."/>
            <person name="Roy S."/>
            <person name="Loubradou J."/>
            <person name="Henrissat B."/>
            <person name="Grigoriev I.V."/>
            <person name="Corradi N."/>
            <person name="Roux C."/>
            <person name="Martin F.M."/>
        </authorList>
    </citation>
    <scope>NUCLEOTIDE SEQUENCE [LARGE SCALE GENOMIC DNA]</scope>
    <source>
        <strain evidence="2 3">DAOM 194757</strain>
    </source>
</reference>
<dbReference type="Proteomes" id="UP000266673">
    <property type="component" value="Unassembled WGS sequence"/>
</dbReference>
<evidence type="ECO:0000256" key="1">
    <source>
        <dbReference type="SAM" id="Phobius"/>
    </source>
</evidence>
<keyword evidence="1" id="KW-0812">Transmembrane</keyword>
<feature type="transmembrane region" description="Helical" evidence="1">
    <location>
        <begin position="49"/>
        <end position="67"/>
    </location>
</feature>
<evidence type="ECO:0000313" key="3">
    <source>
        <dbReference type="Proteomes" id="UP000266673"/>
    </source>
</evidence>
<keyword evidence="1" id="KW-0472">Membrane</keyword>
<protein>
    <submittedName>
        <fullName evidence="2">Uncharacterized protein</fullName>
    </submittedName>
</protein>
<name>A0A397VEV3_9GLOM</name>
<proteinExistence type="predicted"/>
<accession>A0A397VEV3</accession>
<evidence type="ECO:0000313" key="2">
    <source>
        <dbReference type="EMBL" id="RIB20361.1"/>
    </source>
</evidence>
<dbReference type="AlphaFoldDB" id="A0A397VEV3"/>
<gene>
    <name evidence="2" type="ORF">C2G38_2081023</name>
</gene>
<keyword evidence="3" id="KW-1185">Reference proteome</keyword>
<dbReference type="EMBL" id="QKWP01000422">
    <property type="protein sequence ID" value="RIB20361.1"/>
    <property type="molecule type" value="Genomic_DNA"/>
</dbReference>
<keyword evidence="1" id="KW-1133">Transmembrane helix</keyword>
<feature type="transmembrane region" description="Helical" evidence="1">
    <location>
        <begin position="20"/>
        <end position="43"/>
    </location>
</feature>
<sequence>MVIIVQLLDIKQFVIMDIIVVAKIVHVTLVLMVIITILALHMIVSAGVINFQIIVPVKSSVLNVILWS</sequence>